<evidence type="ECO:0000313" key="6">
    <source>
        <dbReference type="EMBL" id="EMI26872.1"/>
    </source>
</evidence>
<dbReference type="InterPro" id="IPR013039">
    <property type="entry name" value="DUF1588"/>
</dbReference>
<feature type="domain" description="DUF1592" evidence="4">
    <location>
        <begin position="488"/>
        <end position="617"/>
    </location>
</feature>
<dbReference type="InterPro" id="IPR011478">
    <property type="entry name" value="DUF1585"/>
</dbReference>
<evidence type="ECO:0000259" key="4">
    <source>
        <dbReference type="Pfam" id="PF07631"/>
    </source>
</evidence>
<dbReference type="RefSeq" id="WP_008666604.1">
    <property type="nucleotide sequence ID" value="NZ_ANOF01000082.1"/>
</dbReference>
<sequence length="851" mass="96715">MSKSDSYDGLPTPSEFCLWSRIRRPWKAIVLLVILVSSAPIHASEQYAPIQPFLNRYCVGCHGETKQKGEVRLDDFAQIDGALWNDVHDQIHDASMPPEDARQPTAKERSDIAKLVLQISRDESFSISTGFRRLNRREFRNTVRDLLGLKPGIYDPAARVFKDEIEGGFDTNADELVISNELLLEYLESAEHSLRMALYLEDLTPPATTVVEYNAGSLQSGDRRFTTNKKNATVLRGSGQYSTSKGPREVAIAGNYRVTVTAAGVDRNNYGRMKFPPASGPIRMGIGTRLDSEGQTSASKLVKSFDLQDDKFKEYSVVMWLEKGAYPWVGFLNGAGKPASSVRQAIRQRKVDPKEVSPQNYQGPGVEVSRLAVEGPLDPEWPPATYRTVFQTDEMPDFENAKVRVSLIERFLTRAFRRPANEQDVRDYVKFLNEKYDDLPRPSRTSRRNSSALEGQRSRWQEAFIKTFAAIMASHDFLYIKEEIGPLPPYELASRLSYFLWSTMPDEELFQLARSGTILDADVYAGQVERMLRDPRTDEFVRGFATQWLSLDSLGTMPPDIKDRRYSAYHRGKYEAAFRNETLHFFRHVLYENQPVGDFLDSDYAIINETLANVYNLPFPRKMAFQGRRNRDFKPSPDGLGRPSYEQLLISTGFRRVSLPKGSIRGGLLGQGSILALTSNGVETLPVTRGHWILDELLGTPPPPPPEEVPALVPDLNGVDTPRDQLVRHRKDPACFECHKQMDPLGLALESFDVIGRYRTTYETGPKIDPSGEMFGTRFKDVTELRRILRSQEDQFAKSLIIKLAEYAKGRRLNRRDLDLVDQLAAKSKRDDYRFQSLLRHLLLSDLMRDR</sequence>
<feature type="domain" description="DUF1585" evidence="1">
    <location>
        <begin position="776"/>
        <end position="847"/>
    </location>
</feature>
<accession>M5SGP0</accession>
<comment type="caution">
    <text evidence="6">The sequence shown here is derived from an EMBL/GenBank/DDBJ whole genome shotgun (WGS) entry which is preliminary data.</text>
</comment>
<evidence type="ECO:0000259" key="5">
    <source>
        <dbReference type="Pfam" id="PF07635"/>
    </source>
</evidence>
<reference evidence="6 7" key="1">
    <citation type="journal article" date="2013" name="Mar. Genomics">
        <title>Expression of sulfatases in Rhodopirellula baltica and the diversity of sulfatases in the genus Rhodopirellula.</title>
        <authorList>
            <person name="Wegner C.E."/>
            <person name="Richter-Heitmann T."/>
            <person name="Klindworth A."/>
            <person name="Klockow C."/>
            <person name="Richter M."/>
            <person name="Achstetter T."/>
            <person name="Glockner F.O."/>
            <person name="Harder J."/>
        </authorList>
    </citation>
    <scope>NUCLEOTIDE SEQUENCE [LARGE SCALE GENOMIC DNA]</scope>
    <source>
        <strain evidence="6 7">SH398</strain>
    </source>
</reference>
<dbReference type="AlphaFoldDB" id="M5SGP0"/>
<dbReference type="Pfam" id="PF07624">
    <property type="entry name" value="PSD2"/>
    <property type="match status" value="1"/>
</dbReference>
<dbReference type="STRING" id="1263868.RESH_02536"/>
<organism evidence="6 7">
    <name type="scientific">Rhodopirellula europaea SH398</name>
    <dbReference type="NCBI Taxonomy" id="1263868"/>
    <lineage>
        <taxon>Bacteria</taxon>
        <taxon>Pseudomonadati</taxon>
        <taxon>Planctomycetota</taxon>
        <taxon>Planctomycetia</taxon>
        <taxon>Pirellulales</taxon>
        <taxon>Pirellulaceae</taxon>
        <taxon>Rhodopirellula</taxon>
    </lineage>
</organism>
<evidence type="ECO:0000259" key="2">
    <source>
        <dbReference type="Pfam" id="PF07626"/>
    </source>
</evidence>
<feature type="domain" description="DUF1588" evidence="3">
    <location>
        <begin position="665"/>
        <end position="761"/>
    </location>
</feature>
<dbReference type="Pfam" id="PF07631">
    <property type="entry name" value="PSD4"/>
    <property type="match status" value="1"/>
</dbReference>
<dbReference type="InterPro" id="IPR013042">
    <property type="entry name" value="DUF1592"/>
</dbReference>
<dbReference type="Proteomes" id="UP000011996">
    <property type="component" value="Unassembled WGS sequence"/>
</dbReference>
<protein>
    <submittedName>
        <fullName evidence="6">Secreted protein containing DUF1588</fullName>
    </submittedName>
</protein>
<gene>
    <name evidence="6" type="ORF">RESH_02536</name>
</gene>
<dbReference type="InterPro" id="IPR011429">
    <property type="entry name" value="Cyt_c_Planctomycete-type"/>
</dbReference>
<dbReference type="Pfam" id="PF07635">
    <property type="entry name" value="PSCyt1"/>
    <property type="match status" value="1"/>
</dbReference>
<dbReference type="Pfam" id="PF07627">
    <property type="entry name" value="PSCyt3"/>
    <property type="match status" value="1"/>
</dbReference>
<dbReference type="InterPro" id="IPR013036">
    <property type="entry name" value="DUF1587"/>
</dbReference>
<dbReference type="PATRIC" id="fig|1263868.3.peg.2755"/>
<dbReference type="EMBL" id="ANOF01000082">
    <property type="protein sequence ID" value="EMI26872.1"/>
    <property type="molecule type" value="Genomic_DNA"/>
</dbReference>
<proteinExistence type="predicted"/>
<feature type="domain" description="DUF1587" evidence="2">
    <location>
        <begin position="132"/>
        <end position="197"/>
    </location>
</feature>
<evidence type="ECO:0000259" key="3">
    <source>
        <dbReference type="Pfam" id="PF07627"/>
    </source>
</evidence>
<evidence type="ECO:0000259" key="1">
    <source>
        <dbReference type="Pfam" id="PF07624"/>
    </source>
</evidence>
<dbReference type="Pfam" id="PF07626">
    <property type="entry name" value="PSD3"/>
    <property type="match status" value="1"/>
</dbReference>
<dbReference type="OrthoDB" id="222282at2"/>
<name>M5SGP0_9BACT</name>
<feature type="domain" description="Cytochrome C Planctomycete-type" evidence="5">
    <location>
        <begin position="58"/>
        <end position="100"/>
    </location>
</feature>
<evidence type="ECO:0000313" key="7">
    <source>
        <dbReference type="Proteomes" id="UP000011996"/>
    </source>
</evidence>